<gene>
    <name evidence="3" type="primary">LOC116192474</name>
    <name evidence="2" type="synonym">LOC116190449</name>
</gene>
<dbReference type="Proteomes" id="UP000515151">
    <property type="component" value="Chromosome 1"/>
</dbReference>
<proteinExistence type="predicted"/>
<dbReference type="RefSeq" id="XP_031375989.1">
    <property type="nucleotide sequence ID" value="XM_031520129.1"/>
</dbReference>
<reference evidence="1" key="1">
    <citation type="journal article" date="2020" name="Plant Biotechnol. J.">
        <title>The pomegranate (Punica granatum L.) draft genome dissects genetic divergence between soft- and hard-seeded cultivars.</title>
        <authorList>
            <person name="Luo X."/>
            <person name="Li H."/>
            <person name="Wu Z."/>
            <person name="Yao W."/>
            <person name="Zhao P."/>
            <person name="Cao D."/>
            <person name="Yu H."/>
            <person name="Li K."/>
            <person name="Poudel K."/>
            <person name="Zhao D."/>
            <person name="Zhang F."/>
            <person name="Xia X."/>
            <person name="Chen L."/>
            <person name="Wang Q."/>
            <person name="Jing D."/>
            <person name="Cao S."/>
        </authorList>
    </citation>
    <scope>NUCLEOTIDE SEQUENCE [LARGE SCALE GENOMIC DNA]</scope>
</reference>
<organism evidence="1 3">
    <name type="scientific">Punica granatum</name>
    <name type="common">Pomegranate</name>
    <dbReference type="NCBI Taxonomy" id="22663"/>
    <lineage>
        <taxon>Eukaryota</taxon>
        <taxon>Viridiplantae</taxon>
        <taxon>Streptophyta</taxon>
        <taxon>Embryophyta</taxon>
        <taxon>Tracheophyta</taxon>
        <taxon>Spermatophyta</taxon>
        <taxon>Magnoliopsida</taxon>
        <taxon>eudicotyledons</taxon>
        <taxon>Gunneridae</taxon>
        <taxon>Pentapetalae</taxon>
        <taxon>rosids</taxon>
        <taxon>malvids</taxon>
        <taxon>Myrtales</taxon>
        <taxon>Lythraceae</taxon>
        <taxon>Punica</taxon>
    </lineage>
</organism>
<name>A0A6P8C0C5_PUNGR</name>
<protein>
    <submittedName>
        <fullName evidence="2">Uncharacterized protein LOC116190449</fullName>
    </submittedName>
    <submittedName>
        <fullName evidence="3">Uncharacterized protein LOC116192474</fullName>
    </submittedName>
</protein>
<sequence>MKSCSLFSPPALEFLRALCSSNHCCTTRSSFSVALFMAFSWPPKSSHLKNGNPSATTNLPLSFMSLIKVRTLDSRTCRRSVICWSESNLWVRIFCVWRQYGLYGLKATTA</sequence>
<accession>A0A6P8C0C5</accession>
<evidence type="ECO:0000313" key="1">
    <source>
        <dbReference type="Proteomes" id="UP000515151"/>
    </source>
</evidence>
<keyword evidence="1" id="KW-1185">Reference proteome</keyword>
<dbReference type="RefSeq" id="XP_031376892.1">
    <property type="nucleotide sequence ID" value="XM_031521032.1"/>
</dbReference>
<dbReference type="GeneID" id="116192474"/>
<reference evidence="2 3" key="2">
    <citation type="submission" date="2025-04" db="UniProtKB">
        <authorList>
            <consortium name="RefSeq"/>
        </authorList>
    </citation>
    <scope>IDENTIFICATION</scope>
    <source>
        <tissue evidence="2 3">Leaf</tissue>
    </source>
</reference>
<dbReference type="AlphaFoldDB" id="A0A6P8C0C5"/>
<evidence type="ECO:0000313" key="3">
    <source>
        <dbReference type="RefSeq" id="XP_031376892.1"/>
    </source>
</evidence>
<evidence type="ECO:0000313" key="2">
    <source>
        <dbReference type="RefSeq" id="XP_031375989.1"/>
    </source>
</evidence>